<sequence>MNPSYPTDELVFQIRSPDVCPYPIQKIPEDQILHDPLTDGSCLSYSSHTGKGKMRTLSPASEKDGHKKIKDENKKWMRKETEKQRRQEMATLCASLRSLLPLEYIKGKRSSSDHVNEAVNYIKHLKNNVKQLQAKRDELMKLSNLSSGSESSTTHLPICVTVHPGLDGVEIMCSYSLKKHSNPLSSILDTVLKEGLNVVSCTSIKANDQRFIHTIRSEVPYQLYSVIKCSCRS</sequence>
<proteinExistence type="predicted"/>
<protein>
    <submittedName>
        <fullName evidence="1">Uncharacterized protein</fullName>
    </submittedName>
</protein>
<dbReference type="EMBL" id="CM039428">
    <property type="protein sequence ID" value="KAI4351848.1"/>
    <property type="molecule type" value="Genomic_DNA"/>
</dbReference>
<dbReference type="Proteomes" id="UP000828941">
    <property type="component" value="Chromosome 3"/>
</dbReference>
<name>A0ACB9PTJ0_BAUVA</name>
<organism evidence="1 2">
    <name type="scientific">Bauhinia variegata</name>
    <name type="common">Purple orchid tree</name>
    <name type="synonym">Phanera variegata</name>
    <dbReference type="NCBI Taxonomy" id="167791"/>
    <lineage>
        <taxon>Eukaryota</taxon>
        <taxon>Viridiplantae</taxon>
        <taxon>Streptophyta</taxon>
        <taxon>Embryophyta</taxon>
        <taxon>Tracheophyta</taxon>
        <taxon>Spermatophyta</taxon>
        <taxon>Magnoliopsida</taxon>
        <taxon>eudicotyledons</taxon>
        <taxon>Gunneridae</taxon>
        <taxon>Pentapetalae</taxon>
        <taxon>rosids</taxon>
        <taxon>fabids</taxon>
        <taxon>Fabales</taxon>
        <taxon>Fabaceae</taxon>
        <taxon>Cercidoideae</taxon>
        <taxon>Cercideae</taxon>
        <taxon>Bauhiniinae</taxon>
        <taxon>Bauhinia</taxon>
    </lineage>
</organism>
<gene>
    <name evidence="1" type="ORF">L6164_006157</name>
</gene>
<keyword evidence="2" id="KW-1185">Reference proteome</keyword>
<accession>A0ACB9PTJ0</accession>
<reference evidence="1 2" key="1">
    <citation type="journal article" date="2022" name="DNA Res.">
        <title>Chromosomal-level genome assembly of the orchid tree Bauhinia variegata (Leguminosae; Cercidoideae) supports the allotetraploid origin hypothesis of Bauhinia.</title>
        <authorList>
            <person name="Zhong Y."/>
            <person name="Chen Y."/>
            <person name="Zheng D."/>
            <person name="Pang J."/>
            <person name="Liu Y."/>
            <person name="Luo S."/>
            <person name="Meng S."/>
            <person name="Qian L."/>
            <person name="Wei D."/>
            <person name="Dai S."/>
            <person name="Zhou R."/>
        </authorList>
    </citation>
    <scope>NUCLEOTIDE SEQUENCE [LARGE SCALE GENOMIC DNA]</scope>
    <source>
        <strain evidence="1">BV-YZ2020</strain>
    </source>
</reference>
<evidence type="ECO:0000313" key="1">
    <source>
        <dbReference type="EMBL" id="KAI4351848.1"/>
    </source>
</evidence>
<evidence type="ECO:0000313" key="2">
    <source>
        <dbReference type="Proteomes" id="UP000828941"/>
    </source>
</evidence>
<comment type="caution">
    <text evidence="1">The sequence shown here is derived from an EMBL/GenBank/DDBJ whole genome shotgun (WGS) entry which is preliminary data.</text>
</comment>